<dbReference type="PANTHER" id="PTHR45765:SF1">
    <property type="entry name" value="METHIONINE--TRNA LIGASE, CYTOPLASMIC"/>
    <property type="match status" value="1"/>
</dbReference>
<dbReference type="GO" id="GO:0005524">
    <property type="term" value="F:ATP binding"/>
    <property type="evidence" value="ECO:0007669"/>
    <property type="project" value="InterPro"/>
</dbReference>
<dbReference type="InterPro" id="IPR009080">
    <property type="entry name" value="tRNAsynth_Ia_anticodon-bd"/>
</dbReference>
<dbReference type="STRING" id="28573.A0A0U1LMV5"/>
<feature type="region of interest" description="Disordered" evidence="1">
    <location>
        <begin position="56"/>
        <end position="91"/>
    </location>
</feature>
<name>A0A0U1LMV5_TALIS</name>
<dbReference type="AlphaFoldDB" id="A0A0U1LMV5"/>
<dbReference type="GO" id="GO:0017101">
    <property type="term" value="C:aminoacyl-tRNA synthetase multienzyme complex"/>
    <property type="evidence" value="ECO:0007669"/>
    <property type="project" value="TreeGrafter"/>
</dbReference>
<feature type="compositionally biased region" description="Basic and acidic residues" evidence="1">
    <location>
        <begin position="56"/>
        <end position="70"/>
    </location>
</feature>
<dbReference type="InterPro" id="IPR023458">
    <property type="entry name" value="Met-tRNA_ligase_1"/>
</dbReference>
<dbReference type="GO" id="GO:0006431">
    <property type="term" value="P:methionyl-tRNA aminoacylation"/>
    <property type="evidence" value="ECO:0007669"/>
    <property type="project" value="TreeGrafter"/>
</dbReference>
<dbReference type="PANTHER" id="PTHR45765">
    <property type="entry name" value="METHIONINE--TRNA LIGASE"/>
    <property type="match status" value="1"/>
</dbReference>
<gene>
    <name evidence="2" type="ORF">PISL3812_01480</name>
</gene>
<dbReference type="Proteomes" id="UP000054383">
    <property type="component" value="Unassembled WGS sequence"/>
</dbReference>
<dbReference type="GO" id="GO:0005829">
    <property type="term" value="C:cytosol"/>
    <property type="evidence" value="ECO:0007669"/>
    <property type="project" value="TreeGrafter"/>
</dbReference>
<proteinExistence type="predicted"/>
<dbReference type="SUPFAM" id="SSF47323">
    <property type="entry name" value="Anticodon-binding domain of a subclass of class I aminoacyl-tRNA synthetases"/>
    <property type="match status" value="1"/>
</dbReference>
<protein>
    <submittedName>
        <fullName evidence="2">Uncharacterized protein</fullName>
    </submittedName>
</protein>
<evidence type="ECO:0000313" key="2">
    <source>
        <dbReference type="EMBL" id="CRG84157.1"/>
    </source>
</evidence>
<sequence length="91" mass="10227">MPDTAKSINKQLRMDTLLIPDHWDANSIKPDHNISKAEYLFSRIKPEKAEEWRKMFGGDETQTPKEEKAALKPKKCASAKAAQAAKETSKG</sequence>
<evidence type="ECO:0000256" key="1">
    <source>
        <dbReference type="SAM" id="MobiDB-lite"/>
    </source>
</evidence>
<accession>A0A0U1LMV5</accession>
<reference evidence="2 3" key="1">
    <citation type="submission" date="2015-04" db="EMBL/GenBank/DDBJ databases">
        <authorList>
            <person name="Syromyatnikov M.Y."/>
            <person name="Popov V.N."/>
        </authorList>
    </citation>
    <scope>NUCLEOTIDE SEQUENCE [LARGE SCALE GENOMIC DNA]</scope>
    <source>
        <strain evidence="2">WF-38-12</strain>
    </source>
</reference>
<organism evidence="2 3">
    <name type="scientific">Talaromyces islandicus</name>
    <name type="common">Penicillium islandicum</name>
    <dbReference type="NCBI Taxonomy" id="28573"/>
    <lineage>
        <taxon>Eukaryota</taxon>
        <taxon>Fungi</taxon>
        <taxon>Dikarya</taxon>
        <taxon>Ascomycota</taxon>
        <taxon>Pezizomycotina</taxon>
        <taxon>Eurotiomycetes</taxon>
        <taxon>Eurotiomycetidae</taxon>
        <taxon>Eurotiales</taxon>
        <taxon>Trichocomaceae</taxon>
        <taxon>Talaromyces</taxon>
        <taxon>Talaromyces sect. Islandici</taxon>
    </lineage>
</organism>
<keyword evidence="3" id="KW-1185">Reference proteome</keyword>
<evidence type="ECO:0000313" key="3">
    <source>
        <dbReference type="Proteomes" id="UP000054383"/>
    </source>
</evidence>
<dbReference type="GO" id="GO:0004825">
    <property type="term" value="F:methionine-tRNA ligase activity"/>
    <property type="evidence" value="ECO:0007669"/>
    <property type="project" value="InterPro"/>
</dbReference>
<dbReference type="EMBL" id="CVMT01000001">
    <property type="protein sequence ID" value="CRG84157.1"/>
    <property type="molecule type" value="Genomic_DNA"/>
</dbReference>
<dbReference type="Gene3D" id="1.10.730.10">
    <property type="entry name" value="Isoleucyl-tRNA Synthetase, Domain 1"/>
    <property type="match status" value="1"/>
</dbReference>
<feature type="compositionally biased region" description="Low complexity" evidence="1">
    <location>
        <begin position="78"/>
        <end position="91"/>
    </location>
</feature>
<dbReference type="OrthoDB" id="5844513at2759"/>